<reference evidence="3" key="1">
    <citation type="journal article" date="2013" name="Nature">
        <title>Draft genome of the wheat A-genome progenitor Triticum urartu.</title>
        <authorList>
            <person name="Ling H.Q."/>
            <person name="Zhao S."/>
            <person name="Liu D."/>
            <person name="Wang J."/>
            <person name="Sun H."/>
            <person name="Zhang C."/>
            <person name="Fan H."/>
            <person name="Li D."/>
            <person name="Dong L."/>
            <person name="Tao Y."/>
            <person name="Gao C."/>
            <person name="Wu H."/>
            <person name="Li Y."/>
            <person name="Cui Y."/>
            <person name="Guo X."/>
            <person name="Zheng S."/>
            <person name="Wang B."/>
            <person name="Yu K."/>
            <person name="Liang Q."/>
            <person name="Yang W."/>
            <person name="Lou X."/>
            <person name="Chen J."/>
            <person name="Feng M."/>
            <person name="Jian J."/>
            <person name="Zhang X."/>
            <person name="Luo G."/>
            <person name="Jiang Y."/>
            <person name="Liu J."/>
            <person name="Wang Z."/>
            <person name="Sha Y."/>
            <person name="Zhang B."/>
            <person name="Wu H."/>
            <person name="Tang D."/>
            <person name="Shen Q."/>
            <person name="Xue P."/>
            <person name="Zou S."/>
            <person name="Wang X."/>
            <person name="Liu X."/>
            <person name="Wang F."/>
            <person name="Yang Y."/>
            <person name="An X."/>
            <person name="Dong Z."/>
            <person name="Zhang K."/>
            <person name="Zhang X."/>
            <person name="Luo M.C."/>
            <person name="Dvorak J."/>
            <person name="Tong Y."/>
            <person name="Wang J."/>
            <person name="Yang H."/>
            <person name="Li Z."/>
            <person name="Wang D."/>
            <person name="Zhang A."/>
            <person name="Wang J."/>
        </authorList>
    </citation>
    <scope>NUCLEOTIDE SEQUENCE</scope>
    <source>
        <strain evidence="3">cv. G1812</strain>
    </source>
</reference>
<reference evidence="2" key="3">
    <citation type="submission" date="2022-06" db="UniProtKB">
        <authorList>
            <consortium name="EnsemblPlants"/>
        </authorList>
    </citation>
    <scope>IDENTIFICATION</scope>
</reference>
<dbReference type="Pfam" id="PF07727">
    <property type="entry name" value="RVT_2"/>
    <property type="match status" value="1"/>
</dbReference>
<dbReference type="InterPro" id="IPR043502">
    <property type="entry name" value="DNA/RNA_pol_sf"/>
</dbReference>
<evidence type="ECO:0000259" key="1">
    <source>
        <dbReference type="Pfam" id="PF07727"/>
    </source>
</evidence>
<dbReference type="EnsemblPlants" id="TuG1812G0500001964.01.T01">
    <property type="protein sequence ID" value="TuG1812G0500001964.01.T01.cds425516"/>
    <property type="gene ID" value="TuG1812G0500001964.01"/>
</dbReference>
<keyword evidence="3" id="KW-1185">Reference proteome</keyword>
<reference evidence="2" key="2">
    <citation type="submission" date="2018-03" db="EMBL/GenBank/DDBJ databases">
        <title>The Triticum urartu genome reveals the dynamic nature of wheat genome evolution.</title>
        <authorList>
            <person name="Ling H."/>
            <person name="Ma B."/>
            <person name="Shi X."/>
            <person name="Liu H."/>
            <person name="Dong L."/>
            <person name="Sun H."/>
            <person name="Cao Y."/>
            <person name="Gao Q."/>
            <person name="Zheng S."/>
            <person name="Li Y."/>
            <person name="Yu Y."/>
            <person name="Du H."/>
            <person name="Qi M."/>
            <person name="Li Y."/>
            <person name="Yu H."/>
            <person name="Cui Y."/>
            <person name="Wang N."/>
            <person name="Chen C."/>
            <person name="Wu H."/>
            <person name="Zhao Y."/>
            <person name="Zhang J."/>
            <person name="Li Y."/>
            <person name="Zhou W."/>
            <person name="Zhang B."/>
            <person name="Hu W."/>
            <person name="Eijk M."/>
            <person name="Tang J."/>
            <person name="Witsenboer H."/>
            <person name="Zhao S."/>
            <person name="Li Z."/>
            <person name="Zhang A."/>
            <person name="Wang D."/>
            <person name="Liang C."/>
        </authorList>
    </citation>
    <scope>NUCLEOTIDE SEQUENCE [LARGE SCALE GENOMIC DNA]</scope>
    <source>
        <strain evidence="2">cv. G1812</strain>
    </source>
</reference>
<dbReference type="PANTHER" id="PTHR11439">
    <property type="entry name" value="GAG-POL-RELATED RETROTRANSPOSON"/>
    <property type="match status" value="1"/>
</dbReference>
<dbReference type="InterPro" id="IPR013103">
    <property type="entry name" value="RVT_2"/>
</dbReference>
<dbReference type="Gramene" id="TuG1812G0500001964.01.T01">
    <property type="protein sequence ID" value="TuG1812G0500001964.01.T01.cds425516"/>
    <property type="gene ID" value="TuG1812G0500001964.01"/>
</dbReference>
<organism evidence="2 3">
    <name type="scientific">Triticum urartu</name>
    <name type="common">Red wild einkorn</name>
    <name type="synonym">Crithodium urartu</name>
    <dbReference type="NCBI Taxonomy" id="4572"/>
    <lineage>
        <taxon>Eukaryota</taxon>
        <taxon>Viridiplantae</taxon>
        <taxon>Streptophyta</taxon>
        <taxon>Embryophyta</taxon>
        <taxon>Tracheophyta</taxon>
        <taxon>Spermatophyta</taxon>
        <taxon>Magnoliopsida</taxon>
        <taxon>Liliopsida</taxon>
        <taxon>Poales</taxon>
        <taxon>Poaceae</taxon>
        <taxon>BOP clade</taxon>
        <taxon>Pooideae</taxon>
        <taxon>Triticodae</taxon>
        <taxon>Triticeae</taxon>
        <taxon>Triticinae</taxon>
        <taxon>Triticum</taxon>
    </lineage>
</organism>
<dbReference type="AlphaFoldDB" id="A0A8R7UGR0"/>
<protein>
    <recommendedName>
        <fullName evidence="1">Reverse transcriptase Ty1/copia-type domain-containing protein</fullName>
    </recommendedName>
</protein>
<feature type="domain" description="Reverse transcriptase Ty1/copia-type" evidence="1">
    <location>
        <begin position="1"/>
        <end position="163"/>
    </location>
</feature>
<name>A0A8R7UGR0_TRIUA</name>
<accession>A0A8R7UGR0</accession>
<sequence>MDVKSAFLNGFIDEEVYVKQPPGFENDKLPNHVYKLQKALYGLKQAPRAWYDRLKGFLIKKGFKMGEADKTLFTLRHHNELLLVQIYVDDIIFGGSSNALCAKFSKDMSDEFEMSMMGELSFFLGLQIKQTKQGTFVYQGKYTKDMLKKFGMSDSKPLHTPMSTATILDVDENGEVVDQREYRSMIGSLLYLTATRPDIQFAVCLCA</sequence>
<evidence type="ECO:0000313" key="3">
    <source>
        <dbReference type="Proteomes" id="UP000015106"/>
    </source>
</evidence>
<dbReference type="SUPFAM" id="SSF56672">
    <property type="entry name" value="DNA/RNA polymerases"/>
    <property type="match status" value="1"/>
</dbReference>
<dbReference type="Proteomes" id="UP000015106">
    <property type="component" value="Chromosome 5"/>
</dbReference>
<dbReference type="PANTHER" id="PTHR11439:SF483">
    <property type="entry name" value="PEPTIDE SYNTHASE GLIP-LIKE, PUTATIVE (AFU_ORTHOLOGUE AFUA_3G12920)-RELATED"/>
    <property type="match status" value="1"/>
</dbReference>
<evidence type="ECO:0000313" key="2">
    <source>
        <dbReference type="EnsemblPlants" id="TuG1812G0500001964.01.T01.cds425516"/>
    </source>
</evidence>
<proteinExistence type="predicted"/>